<evidence type="ECO:0000256" key="1">
    <source>
        <dbReference type="SAM" id="MobiDB-lite"/>
    </source>
</evidence>
<reference evidence="2 3" key="1">
    <citation type="submission" date="2014-08" db="EMBL/GenBank/DDBJ databases">
        <authorList>
            <person name="Bunnell A."/>
            <person name="Chain P.S."/>
            <person name="Chertkov O."/>
            <person name="Currie B.J."/>
            <person name="Daligault H.E."/>
            <person name="Davenport K.W."/>
            <person name="Davis C."/>
            <person name="Gleasner C.D."/>
            <person name="Johnson S.L."/>
            <person name="Kaestli M."/>
            <person name="Koren S."/>
            <person name="Kunde Y.A."/>
            <person name="Mayo M."/>
            <person name="McMurry K.K."/>
            <person name="Price E.P."/>
            <person name="Reitenga K.G."/>
            <person name="Robison R."/>
            <person name="Rosovitz M.J."/>
            <person name="Sarovich D.S."/>
            <person name="Teshima H."/>
        </authorList>
    </citation>
    <scope>NUCLEOTIDE SEQUENCE [LARGE SCALE GENOMIC DNA]</scope>
    <source>
        <strain evidence="2 3">MSHR44</strain>
    </source>
</reference>
<feature type="region of interest" description="Disordered" evidence="1">
    <location>
        <begin position="1"/>
        <end position="78"/>
    </location>
</feature>
<evidence type="ECO:0000313" key="3">
    <source>
        <dbReference type="Proteomes" id="UP000030475"/>
    </source>
</evidence>
<dbReference type="AlphaFoldDB" id="A0AA40JDE1"/>
<feature type="compositionally biased region" description="Low complexity" evidence="1">
    <location>
        <begin position="375"/>
        <end position="393"/>
    </location>
</feature>
<feature type="compositionally biased region" description="Low complexity" evidence="1">
    <location>
        <begin position="203"/>
        <end position="220"/>
    </location>
</feature>
<proteinExistence type="predicted"/>
<accession>A0AA40JDE1</accession>
<dbReference type="EMBL" id="JQIM01000010">
    <property type="protein sequence ID" value="KGX08627.1"/>
    <property type="molecule type" value="Genomic_DNA"/>
</dbReference>
<evidence type="ECO:0000313" key="2">
    <source>
        <dbReference type="EMBL" id="KGX08627.1"/>
    </source>
</evidence>
<comment type="caution">
    <text evidence="2">The sequence shown here is derived from an EMBL/GenBank/DDBJ whole genome shotgun (WGS) entry which is preliminary data.</text>
</comment>
<organism evidence="2 3">
    <name type="scientific">Burkholderia pseudomallei</name>
    <name type="common">Pseudomonas pseudomallei</name>
    <dbReference type="NCBI Taxonomy" id="28450"/>
    <lineage>
        <taxon>Bacteria</taxon>
        <taxon>Pseudomonadati</taxon>
        <taxon>Pseudomonadota</taxon>
        <taxon>Betaproteobacteria</taxon>
        <taxon>Burkholderiales</taxon>
        <taxon>Burkholderiaceae</taxon>
        <taxon>Burkholderia</taxon>
        <taxon>pseudomallei group</taxon>
    </lineage>
</organism>
<protein>
    <submittedName>
        <fullName evidence="2">Uncharacterized protein</fullName>
    </submittedName>
</protein>
<feature type="compositionally biased region" description="Pro residues" evidence="1">
    <location>
        <begin position="324"/>
        <end position="341"/>
    </location>
</feature>
<feature type="region of interest" description="Disordered" evidence="1">
    <location>
        <begin position="197"/>
        <end position="401"/>
    </location>
</feature>
<name>A0AA40JDE1_BURPE</name>
<sequence>MRARERGSAYGRACGRPPGRAAPLAFSLRESDRNGAPPRSVRRASTQDGRRAAAHERGHASHGKRQANSGEPGTHGNVCDALRRSARAFATIGEPKIAPDEHGRQACADKPADDSATGRAAMRAAAGMTGADGRCGSDRCIRARSRRIRFRTVGVQPGSRSRSVNCRRRAMNAPARVSPPARIARASARSRIGARLNRASRVAAPRSISAAMPAPASLPANTSRRDAHPRPPLAGPPRARRRNRHAGMSSRRVAEKIEAPGIDRLPGASSSPLSQPLGAPSPRTSHHHPADIHRSARSPSMLRSSPSESNRNPRSSRTRNPCQAAPPVPVPAPRPAMPPLSPSTSPAVRRGRCSSAAAASLQSKTKDFARRRRSPPNANASAAARLSCLSSPATARRLQNE</sequence>
<dbReference type="Proteomes" id="UP000030475">
    <property type="component" value="Unassembled WGS sequence"/>
</dbReference>
<gene>
    <name evidence="2" type="ORF">Y036_1265</name>
</gene>
<feature type="region of interest" description="Disordered" evidence="1">
    <location>
        <begin position="95"/>
        <end position="115"/>
    </location>
</feature>
<feature type="compositionally biased region" description="Low complexity" evidence="1">
    <location>
        <begin position="297"/>
        <end position="323"/>
    </location>
</feature>
<feature type="compositionally biased region" description="Basic and acidic residues" evidence="1">
    <location>
        <begin position="48"/>
        <end position="59"/>
    </location>
</feature>
<dbReference type="KEGG" id="but:X994_1978"/>